<dbReference type="Proteomes" id="UP000637720">
    <property type="component" value="Unassembled WGS sequence"/>
</dbReference>
<gene>
    <name evidence="2" type="ORF">GCM10007043_07630</name>
</gene>
<feature type="transmembrane region" description="Helical" evidence="1">
    <location>
        <begin position="60"/>
        <end position="80"/>
    </location>
</feature>
<proteinExistence type="predicted"/>
<dbReference type="PANTHER" id="PTHR40042:SF1">
    <property type="entry name" value="DUF1405 DOMAIN-CONTAINING PROTEIN"/>
    <property type="match status" value="1"/>
</dbReference>
<name>A0A8J3B547_9BACI</name>
<evidence type="ECO:0000313" key="3">
    <source>
        <dbReference type="Proteomes" id="UP000637720"/>
    </source>
</evidence>
<sequence length="204" mass="22550">MDGKQRDWRARWHALAARRDVMAALVVVNLLGTLYGYYWYREQLAATPLWLWPFVPDSPTASAAFTLVLAMALAGRSSGWVQAFAAVTMVKYGIWAPAVILTTGALGGPIPWQNWMLVASHLAMTLEALLYAFLYRVTPRQWWGVAAWTLLNDAVDYGLDVHPWMGPTLEPYDHLVGWATVGLSLAAVVAARRATAAWAHADTP</sequence>
<keyword evidence="1" id="KW-0812">Transmembrane</keyword>
<dbReference type="PANTHER" id="PTHR40042">
    <property type="entry name" value="HYPOTHETICAL MEMBRANE SPANNING PROTEIN"/>
    <property type="match status" value="1"/>
</dbReference>
<feature type="transmembrane region" description="Helical" evidence="1">
    <location>
        <begin position="116"/>
        <end position="134"/>
    </location>
</feature>
<dbReference type="InterPro" id="IPR009845">
    <property type="entry name" value="DUF1405"/>
</dbReference>
<evidence type="ECO:0000313" key="2">
    <source>
        <dbReference type="EMBL" id="GGJ96230.1"/>
    </source>
</evidence>
<feature type="transmembrane region" description="Helical" evidence="1">
    <location>
        <begin position="21"/>
        <end position="40"/>
    </location>
</feature>
<evidence type="ECO:0000256" key="1">
    <source>
        <dbReference type="SAM" id="Phobius"/>
    </source>
</evidence>
<reference evidence="2" key="2">
    <citation type="submission" date="2020-09" db="EMBL/GenBank/DDBJ databases">
        <authorList>
            <person name="Sun Q."/>
            <person name="Ohkuma M."/>
        </authorList>
    </citation>
    <scope>NUCLEOTIDE SEQUENCE</scope>
    <source>
        <strain evidence="2">JCM 14719</strain>
    </source>
</reference>
<dbReference type="RefSeq" id="WP_188816838.1">
    <property type="nucleotide sequence ID" value="NZ_BMOF01000010.1"/>
</dbReference>
<dbReference type="EMBL" id="BMOF01000010">
    <property type="protein sequence ID" value="GGJ96230.1"/>
    <property type="molecule type" value="Genomic_DNA"/>
</dbReference>
<dbReference type="Pfam" id="PF07187">
    <property type="entry name" value="DUF1405"/>
    <property type="match status" value="1"/>
</dbReference>
<reference evidence="2" key="1">
    <citation type="journal article" date="2014" name="Int. J. Syst. Evol. Microbiol.">
        <title>Complete genome sequence of Corynebacterium casei LMG S-19264T (=DSM 44701T), isolated from a smear-ripened cheese.</title>
        <authorList>
            <consortium name="US DOE Joint Genome Institute (JGI-PGF)"/>
            <person name="Walter F."/>
            <person name="Albersmeier A."/>
            <person name="Kalinowski J."/>
            <person name="Ruckert C."/>
        </authorList>
    </citation>
    <scope>NUCLEOTIDE SEQUENCE</scope>
    <source>
        <strain evidence="2">JCM 14719</strain>
    </source>
</reference>
<accession>A0A8J3B547</accession>
<keyword evidence="1" id="KW-1133">Transmembrane helix</keyword>
<organism evidence="2 3">
    <name type="scientific">Calditerricola satsumensis</name>
    <dbReference type="NCBI Taxonomy" id="373054"/>
    <lineage>
        <taxon>Bacteria</taxon>
        <taxon>Bacillati</taxon>
        <taxon>Bacillota</taxon>
        <taxon>Bacilli</taxon>
        <taxon>Bacillales</taxon>
        <taxon>Bacillaceae</taxon>
        <taxon>Calditerricola</taxon>
    </lineage>
</organism>
<keyword evidence="1" id="KW-0472">Membrane</keyword>
<comment type="caution">
    <text evidence="2">The sequence shown here is derived from an EMBL/GenBank/DDBJ whole genome shotgun (WGS) entry which is preliminary data.</text>
</comment>
<keyword evidence="3" id="KW-1185">Reference proteome</keyword>
<dbReference type="AlphaFoldDB" id="A0A8J3B547"/>
<protein>
    <submittedName>
        <fullName evidence="2">Membrane protein</fullName>
    </submittedName>
</protein>